<name>A0A067SH55_GALM3</name>
<sequence>MALCEEEWYYKGSACIFKFDVTRYLVRSSRTPRKRYRIWTAYRLWVNPNLESIHLFGGEADSSAGELSGGLYAPNNGNVRGSLDLGYQGGEVEDGKAFGNIPCPRSLAA</sequence>
<organism evidence="1 2">
    <name type="scientific">Galerina marginata (strain CBS 339.88)</name>
    <dbReference type="NCBI Taxonomy" id="685588"/>
    <lineage>
        <taxon>Eukaryota</taxon>
        <taxon>Fungi</taxon>
        <taxon>Dikarya</taxon>
        <taxon>Basidiomycota</taxon>
        <taxon>Agaricomycotina</taxon>
        <taxon>Agaricomycetes</taxon>
        <taxon>Agaricomycetidae</taxon>
        <taxon>Agaricales</taxon>
        <taxon>Agaricineae</taxon>
        <taxon>Strophariaceae</taxon>
        <taxon>Galerina</taxon>
    </lineage>
</organism>
<dbReference type="AlphaFoldDB" id="A0A067SH55"/>
<protein>
    <submittedName>
        <fullName evidence="1">Uncharacterized protein</fullName>
    </submittedName>
</protein>
<accession>A0A067SH55</accession>
<keyword evidence="2" id="KW-1185">Reference proteome</keyword>
<reference evidence="2" key="1">
    <citation type="journal article" date="2014" name="Proc. Natl. Acad. Sci. U.S.A.">
        <title>Extensive sampling of basidiomycete genomes demonstrates inadequacy of the white-rot/brown-rot paradigm for wood decay fungi.</title>
        <authorList>
            <person name="Riley R."/>
            <person name="Salamov A.A."/>
            <person name="Brown D.W."/>
            <person name="Nagy L.G."/>
            <person name="Floudas D."/>
            <person name="Held B.W."/>
            <person name="Levasseur A."/>
            <person name="Lombard V."/>
            <person name="Morin E."/>
            <person name="Otillar R."/>
            <person name="Lindquist E.A."/>
            <person name="Sun H."/>
            <person name="LaButti K.M."/>
            <person name="Schmutz J."/>
            <person name="Jabbour D."/>
            <person name="Luo H."/>
            <person name="Baker S.E."/>
            <person name="Pisabarro A.G."/>
            <person name="Walton J.D."/>
            <person name="Blanchette R.A."/>
            <person name="Henrissat B."/>
            <person name="Martin F."/>
            <person name="Cullen D."/>
            <person name="Hibbett D.S."/>
            <person name="Grigoriev I.V."/>
        </authorList>
    </citation>
    <scope>NUCLEOTIDE SEQUENCE [LARGE SCALE GENOMIC DNA]</scope>
    <source>
        <strain evidence="2">CBS 339.88</strain>
    </source>
</reference>
<gene>
    <name evidence="1" type="ORF">GALMADRAFT_216711</name>
</gene>
<dbReference type="HOGENOM" id="CLU_2184184_0_0_1"/>
<evidence type="ECO:0000313" key="1">
    <source>
        <dbReference type="EMBL" id="KDR67044.1"/>
    </source>
</evidence>
<proteinExistence type="predicted"/>
<dbReference type="Proteomes" id="UP000027222">
    <property type="component" value="Unassembled WGS sequence"/>
</dbReference>
<evidence type="ECO:0000313" key="2">
    <source>
        <dbReference type="Proteomes" id="UP000027222"/>
    </source>
</evidence>
<dbReference type="EMBL" id="KL142418">
    <property type="protein sequence ID" value="KDR67044.1"/>
    <property type="molecule type" value="Genomic_DNA"/>
</dbReference>